<keyword evidence="1" id="KW-0812">Transmembrane</keyword>
<gene>
    <name evidence="2" type="ORF">ACFQU8_06550</name>
</gene>
<keyword evidence="1" id="KW-1133">Transmembrane helix</keyword>
<feature type="transmembrane region" description="Helical" evidence="1">
    <location>
        <begin position="6"/>
        <end position="27"/>
    </location>
</feature>
<feature type="transmembrane region" description="Helical" evidence="1">
    <location>
        <begin position="39"/>
        <end position="62"/>
    </location>
</feature>
<keyword evidence="3" id="KW-1185">Reference proteome</keyword>
<name>A0ABW2UT09_9BACI</name>
<dbReference type="Proteomes" id="UP001596620">
    <property type="component" value="Unassembled WGS sequence"/>
</dbReference>
<dbReference type="RefSeq" id="WP_382358401.1">
    <property type="nucleotide sequence ID" value="NZ_JBHTGR010000010.1"/>
</dbReference>
<evidence type="ECO:0000313" key="2">
    <source>
        <dbReference type="EMBL" id="MFC7746894.1"/>
    </source>
</evidence>
<dbReference type="EMBL" id="JBHTGR010000010">
    <property type="protein sequence ID" value="MFC7746894.1"/>
    <property type="molecule type" value="Genomic_DNA"/>
</dbReference>
<evidence type="ECO:0000313" key="3">
    <source>
        <dbReference type="Proteomes" id="UP001596620"/>
    </source>
</evidence>
<sequence>MGPIHFYLEVLEAIALGVFTLGSGIYLKELNTNKKQRKLSTFEYTMYILIGAAFLVIIIKYLTDPILE</sequence>
<accession>A0ABW2UT09</accession>
<reference evidence="3" key="1">
    <citation type="journal article" date="2019" name="Int. J. Syst. Evol. Microbiol.">
        <title>The Global Catalogue of Microorganisms (GCM) 10K type strain sequencing project: providing services to taxonomists for standard genome sequencing and annotation.</title>
        <authorList>
            <consortium name="The Broad Institute Genomics Platform"/>
            <consortium name="The Broad Institute Genome Sequencing Center for Infectious Disease"/>
            <person name="Wu L."/>
            <person name="Ma J."/>
        </authorList>
    </citation>
    <scope>NUCLEOTIDE SEQUENCE [LARGE SCALE GENOMIC DNA]</scope>
    <source>
        <strain evidence="3">JCM 30234</strain>
    </source>
</reference>
<keyword evidence="1" id="KW-0472">Membrane</keyword>
<comment type="caution">
    <text evidence="2">The sequence shown here is derived from an EMBL/GenBank/DDBJ whole genome shotgun (WGS) entry which is preliminary data.</text>
</comment>
<proteinExistence type="predicted"/>
<organism evidence="2 3">
    <name type="scientific">Lentibacillus kimchii</name>
    <dbReference type="NCBI Taxonomy" id="1542911"/>
    <lineage>
        <taxon>Bacteria</taxon>
        <taxon>Bacillati</taxon>
        <taxon>Bacillota</taxon>
        <taxon>Bacilli</taxon>
        <taxon>Bacillales</taxon>
        <taxon>Bacillaceae</taxon>
        <taxon>Lentibacillus</taxon>
    </lineage>
</organism>
<evidence type="ECO:0000256" key="1">
    <source>
        <dbReference type="SAM" id="Phobius"/>
    </source>
</evidence>
<protein>
    <submittedName>
        <fullName evidence="2">Uncharacterized protein</fullName>
    </submittedName>
</protein>